<feature type="region of interest" description="Disordered" evidence="1">
    <location>
        <begin position="2849"/>
        <end position="2907"/>
    </location>
</feature>
<feature type="compositionally biased region" description="Basic and acidic residues" evidence="1">
    <location>
        <begin position="1771"/>
        <end position="1780"/>
    </location>
</feature>
<proteinExistence type="predicted"/>
<gene>
    <name evidence="2" type="ORF">LPMP_151090</name>
</gene>
<feature type="compositionally biased region" description="Pro residues" evidence="1">
    <location>
        <begin position="397"/>
        <end position="406"/>
    </location>
</feature>
<dbReference type="KEGG" id="lpan:LPMP_151090"/>
<feature type="region of interest" description="Disordered" evidence="1">
    <location>
        <begin position="3087"/>
        <end position="3138"/>
    </location>
</feature>
<feature type="compositionally biased region" description="Polar residues" evidence="1">
    <location>
        <begin position="2864"/>
        <end position="2873"/>
    </location>
</feature>
<evidence type="ECO:0000313" key="3">
    <source>
        <dbReference type="Proteomes" id="UP000063063"/>
    </source>
</evidence>
<dbReference type="OrthoDB" id="273871at2759"/>
<feature type="compositionally biased region" description="Polar residues" evidence="1">
    <location>
        <begin position="2808"/>
        <end position="2819"/>
    </location>
</feature>
<feature type="compositionally biased region" description="Low complexity" evidence="1">
    <location>
        <begin position="15"/>
        <end position="34"/>
    </location>
</feature>
<organism evidence="2 3">
    <name type="scientific">Leishmania panamensis</name>
    <dbReference type="NCBI Taxonomy" id="5679"/>
    <lineage>
        <taxon>Eukaryota</taxon>
        <taxon>Discoba</taxon>
        <taxon>Euglenozoa</taxon>
        <taxon>Kinetoplastea</taxon>
        <taxon>Metakinetoplastina</taxon>
        <taxon>Trypanosomatida</taxon>
        <taxon>Trypanosomatidae</taxon>
        <taxon>Leishmaniinae</taxon>
        <taxon>Leishmania</taxon>
        <taxon>Leishmania guyanensis species complex</taxon>
    </lineage>
</organism>
<dbReference type="RefSeq" id="XP_010697484.1">
    <property type="nucleotide sequence ID" value="XM_010699182.1"/>
</dbReference>
<dbReference type="GeneID" id="22573529"/>
<dbReference type="VEuPathDB" id="TriTrypDB:LPAL13_150016200"/>
<feature type="region of interest" description="Disordered" evidence="1">
    <location>
        <begin position="13"/>
        <end position="34"/>
    </location>
</feature>
<feature type="compositionally biased region" description="Polar residues" evidence="1">
    <location>
        <begin position="2786"/>
        <end position="2795"/>
    </location>
</feature>
<feature type="compositionally biased region" description="Polar residues" evidence="1">
    <location>
        <begin position="2883"/>
        <end position="2895"/>
    </location>
</feature>
<dbReference type="VEuPathDB" id="TriTrypDB:LPMP_151090"/>
<keyword evidence="3" id="KW-1185">Reference proteome</keyword>
<feature type="region of interest" description="Disordered" evidence="1">
    <location>
        <begin position="364"/>
        <end position="406"/>
    </location>
</feature>
<feature type="region of interest" description="Disordered" evidence="1">
    <location>
        <begin position="2786"/>
        <end position="2829"/>
    </location>
</feature>
<evidence type="ECO:0000256" key="1">
    <source>
        <dbReference type="SAM" id="MobiDB-lite"/>
    </source>
</evidence>
<evidence type="ECO:0000313" key="2">
    <source>
        <dbReference type="EMBL" id="AIN96831.1"/>
    </source>
</evidence>
<name>A0A088S5N2_LEIPA</name>
<sequence length="3168" mass="334665">MPPIVQRTYKLGVGSTTDADAPASSASPSVVPSAPEEHVMTRTCHRWSYVDASRHESCIVTLQAHYSLHVDVKAVGSTAAASSTQPMGGDAESPGSNDGLCGFVWEFIWIPSPCLLSDVANTATTAASSNGSISNPAGLETQQPTRARFFFPRTTSLARSTLQGTGGVIFLSSRHVLVATEAPEAAGAGTEPAAALRRGSNNQLRDAAHYGLMDSFVLSSGDAVAIKPVSRSCSWMRIAASAALPCPFTTPQTPGRVSATSTPPSRPSTVLLLVAGVPLPLPHHTSTAAAEVPLMRLVYIFAALSSTSDTANVGSAHPQHQAWDVLACVADLFSNGASVDNPQPLQTRVRHTLTIPLLRLSGHRTSAEDSAHRGGGGTGWGHARCSADGENGTPSSSRPPPPPVSLDPPDLLWAFVEDADTRGVHLFHDGQLCGSLVALLPCSCTPARASVAPSLSTATASSRVASSALSPPVVLCMGFKRDAPYGALGVTSAELDSYAKAKQQQQQPRRISHSSVQEIIEQLLPPPERTVYELTIGCPTTCIGPPTIVASGATAAESPETPMTVLPACTSLLMLIMDGIHTRNTSSSAERLAGASRAVSSPTTLAAATAPPQGLYLTETLPWDALALLACPESPKEAAGDGNWKGRIHHVPPMRTLWLGLDPVVLSPAPTSATGIVDGEYGDEHGVMQDVVQAAHRDVLAWDVADVGRWMEWLSEAAGGSADGMCVKDPYAAPMPSHSTAEAEGTTTSVSVSFMATVTAVESRVCASSSTPTADSALRGFPYFNDLTHELTMLWYCGNGAAGPMDEEKDQAATERVVALLRPSLWLPRTAASLQKEWEAHVAEWVAAEHVRGHLQSLTTPPSDAAVAAATYRAMRVLWAYAVLHETGPTLPQWPRVLMEVVRSTATDAPEHQTRLHYYARAIQTFTMEHLALQDGSNAATLEMEACHMRRAAGVFLRLVLRTLVELDWCAGDVVGWMCCQWFARWFLGSGAVAAAAVSTRPPSPTATADISAVEAQAAAVEGRAMQALLQLGAAAPSPALSPPPPLDWLRRALLLFICRNTQRPLELTVDDILEASGVSLEPETRLEATQVAASTGPPWPTRDTAELRESIEYALLRLVKPEELYCVVHRLAQASPAIYLQNNSALTSAAGSHGHRGLQGLVVCGVLTVADLHALVCASWAPGRPHDATPPLGFTFVCCVVEAAMAFTSTVSPAATDTMAVAEAYERLAIAALDSWKVHDGYEGGRQVQGASHAQTDVEEAADRMPVYPLLNTPELDGLTTAAATTVSAPFPFMLLPPLLTVYLWYHVAHRLCAALQLFPPAASQTTGARQPEKPPEADTTDEQQHAPWLRCAKLRDGDQLRALHRGVCVLRCLTQEDATGAEELFAAMRFVYSSSQRDSSYQCAPRQIEHAGMTNGAGSTSATATASAASGSWVSQYLIAWQHLLSLEAPPMCSAGALLAYQERCCTAAASTASHAGDIMRALHLIYASSGSGRVLRAQLSRAMGLHQQVTNALATEEYAHSYAAFTCVLQSWRIAAQTQSHHSSTKLSITTTAMCNEGAAATDVIAAWLVQVWVNVLLCSSGAVTDVGMYEHLFAALAPATQRGEQRSTAATAAAAAADVTFALLRPCLLYALPTLEQLAVEEDLGSSSGDGNRSPAPALSYPQCSEPFTWKASGTTPNGEKGPHRGRVPVRLCAGEVCERVRRQLRRLVALYNVPPSASPGIYSTQRRDVRFDTLARLMAMQPTLGNLAAAQRRIALRSVKQSVTRRVGDSDDRPGQRSAPMPFVAAAASGHSCSSSSSGAAAAASSGDDSESALELRHFFLSPAAAYVTAAAAVAMDHAKNRASAGQDEKCRDFLLQQSPSAPPLQSVGWLVVACEVLRRELRCYILAEMRMNGYLEESVTAHTEEAVIGATPGSTAAEAPAPHLPCPLVPHWRLDISEAQLKAFINALADAVEPLTGALVEAMSFALLQPLLLLLVLDVLHGLLSNNAHTHEAEGVADEATQRNPAAKEVSSSVVQCADASILLLLRQWIRGVAAPLYQRMEDAGKKVALQVLTDDFAREHLTTPRAEGAAASLGSGAPVSASYHDSDLHVKWSQWRNETAARNVNEKAAAMLECLSMCAAADHQQLVRTALPRLSDDEAPQQAVSAVPQDCFGAKTTGSSAVAAATAIGSTWLGAGCALRTSLLNTIGATVAPRAAHQHQQQHVRTPSSAVSLPRGEAQPATVSPVAVSLPSHIPQSQAVLGMHPRDSDGSRASGLAVAGTNELQLLFKEEAFKRRQCSGQLLHEQQQFFASPTFQSNLLLVYVALRIEKRRMELVDFALDQHDLIFALAHREQKLRFDDAREELRRAWCEWGERQRLAMRRLLQEECDARMGVQATDYAARHLLLDAERQERRLWVLYQEGRAGVIALEDDARDGLAVAAARAHLVLTKRAAEAEEVAYWKEEEAIWERMQEEEQQETNWRPHRSLLAVQAEREGSRMSSSSWASSSSAAAAAAHPRVAHGDRARGVSDDNSAAALKNVRRGSRKGLGGSAAAVVPLHSSCSGVGQREASDAFTPTLVTAGVTAITSATVQPQQAPPHSASLVAHTTHLESDEDVGLYGGGGLAQAAVQSTISGAGSLLSALSQWQTALRETVAPTPPTRCRGRAMDRQAAVSDAATSSTAGQASVTVPIAKEVPPPTPVEVEPPELTTKEDATRAATVLSLPARRIIPLRRTSVDGKTSAAAAAAPNEGLQQDTTVATGTGSAVGGGGTSVVGAVVTAKPLRRKKGFAAAAVLVKPVSSSGPTQGALQAPSFPLPLHQSVKQPRGQQHQQPPSPEAPAMLNPMRNILPAIEAAATEVLSEPTGAPSPVAQRENAPLQTQPQDSPSARAPHTDWSELSTVNHSSGRSSHGVPSPLCGPETPALTVAAALDTNERVEVQAGRETQSDPAALGPVCTARRAEDVANVAAPNANEENAEMSPEVHIHGTKPAVKVGKAAAAAAAAMADDASSPAQFAPSSDAARVHRGLHSHTPLAGPLPLPSAFTFQGVPLPNAEVDDDDWGWSDDDARTAVPTEGTCQLPPPQPPHSYYGVIAMAAAAAAPPPPAHLPNLSRSSAKGTWSRDDDSFGSDIAATAPDTAPHGVPSTPSGTVAAPTTRSAVLADLQEVYAAELEMREQLVELL</sequence>
<feature type="region of interest" description="Disordered" evidence="1">
    <location>
        <begin position="1765"/>
        <end position="1785"/>
    </location>
</feature>
<feature type="compositionally biased region" description="Acidic residues" evidence="1">
    <location>
        <begin position="3041"/>
        <end position="3051"/>
    </location>
</feature>
<feature type="region of interest" description="Disordered" evidence="1">
    <location>
        <begin position="1326"/>
        <end position="1347"/>
    </location>
</feature>
<dbReference type="Proteomes" id="UP000063063">
    <property type="component" value="Chromosome 15"/>
</dbReference>
<protein>
    <submittedName>
        <fullName evidence="2">Uncharacterized protein</fullName>
    </submittedName>
</protein>
<dbReference type="eggNOG" id="ENOG502S7QC">
    <property type="taxonomic scope" value="Eukaryota"/>
</dbReference>
<dbReference type="EMBL" id="CP009384">
    <property type="protein sequence ID" value="AIN96831.1"/>
    <property type="molecule type" value="Genomic_DNA"/>
</dbReference>
<reference evidence="2 3" key="1">
    <citation type="journal article" date="2015" name="Sci. Rep.">
        <title>The genome of Leishmania panamensis: insights into genomics of the L. (Viannia) subgenus.</title>
        <authorList>
            <person name="Llanes A."/>
            <person name="Restrepo C.M."/>
            <person name="Vecchio G.D."/>
            <person name="Anguizola F.J."/>
            <person name="Lleonart R."/>
        </authorList>
    </citation>
    <scope>NUCLEOTIDE SEQUENCE [LARGE SCALE GENOMIC DNA]</scope>
    <source>
        <strain evidence="2 3">MHOM/PA/94/PSC-1</strain>
    </source>
</reference>
<accession>A0A088S5N2</accession>
<feature type="region of interest" description="Disordered" evidence="1">
    <location>
        <begin position="2202"/>
        <end position="2224"/>
    </location>
</feature>
<feature type="region of interest" description="Disordered" evidence="1">
    <location>
        <begin position="3035"/>
        <end position="3071"/>
    </location>
</feature>